<evidence type="ECO:0000313" key="3">
    <source>
        <dbReference type="Proteomes" id="UP000038830"/>
    </source>
</evidence>
<dbReference type="AlphaFoldDB" id="A0A0H5BY10"/>
<name>A0A0H5BY10_CYBJN</name>
<dbReference type="Gene3D" id="2.60.120.10">
    <property type="entry name" value="Jelly Rolls"/>
    <property type="match status" value="1"/>
</dbReference>
<dbReference type="InterPro" id="IPR010424">
    <property type="entry name" value="EutQ"/>
</dbReference>
<dbReference type="EMBL" id="KV453932">
    <property type="protein sequence ID" value="ODV73032.1"/>
    <property type="molecule type" value="Genomic_DNA"/>
</dbReference>
<organism evidence="1 3">
    <name type="scientific">Cyberlindnera jadinii (strain ATCC 18201 / CBS 1600 / BCRC 20928 / JCM 3617 / NBRC 0987 / NRRL Y-1542)</name>
    <name type="common">Torula yeast</name>
    <name type="synonym">Candida utilis</name>
    <dbReference type="NCBI Taxonomy" id="983966"/>
    <lineage>
        <taxon>Eukaryota</taxon>
        <taxon>Fungi</taxon>
        <taxon>Dikarya</taxon>
        <taxon>Ascomycota</taxon>
        <taxon>Saccharomycotina</taxon>
        <taxon>Saccharomycetes</taxon>
        <taxon>Phaffomycetales</taxon>
        <taxon>Phaffomycetaceae</taxon>
        <taxon>Cyberlindnera</taxon>
    </lineage>
</organism>
<evidence type="ECO:0000313" key="2">
    <source>
        <dbReference type="EMBL" id="ODV73032.1"/>
    </source>
</evidence>
<gene>
    <name evidence="1" type="ORF">BN1211_0145</name>
    <name evidence="2" type="ORF">CYBJADRAFT_168099</name>
</gene>
<reference evidence="2 4" key="3">
    <citation type="journal article" date="2016" name="Proc. Natl. Acad. Sci. U.S.A.">
        <title>Comparative genomics of biotechnologically important yeasts.</title>
        <authorList>
            <person name="Riley R."/>
            <person name="Haridas S."/>
            <person name="Wolfe K.H."/>
            <person name="Lopes M.R."/>
            <person name="Hittinger C.T."/>
            <person name="Goeker M."/>
            <person name="Salamov A.A."/>
            <person name="Wisecaver J.H."/>
            <person name="Long T.M."/>
            <person name="Calvey C.H."/>
            <person name="Aerts A.L."/>
            <person name="Barry K.W."/>
            <person name="Choi C."/>
            <person name="Clum A."/>
            <person name="Coughlan A.Y."/>
            <person name="Deshpande S."/>
            <person name="Douglass A.P."/>
            <person name="Hanson S.J."/>
            <person name="Klenk H.-P."/>
            <person name="LaButti K.M."/>
            <person name="Lapidus A."/>
            <person name="Lindquist E.A."/>
            <person name="Lipzen A.M."/>
            <person name="Meier-Kolthoff J.P."/>
            <person name="Ohm R.A."/>
            <person name="Otillar R.P."/>
            <person name="Pangilinan J.L."/>
            <person name="Peng Y."/>
            <person name="Rokas A."/>
            <person name="Rosa C.A."/>
            <person name="Scheuner C."/>
            <person name="Sibirny A.A."/>
            <person name="Slot J.C."/>
            <person name="Stielow J.B."/>
            <person name="Sun H."/>
            <person name="Kurtzman C.P."/>
            <person name="Blackwell M."/>
            <person name="Grigoriev I.V."/>
            <person name="Jeffries T.W."/>
        </authorList>
    </citation>
    <scope>NUCLEOTIDE SEQUENCE [LARGE SCALE GENOMIC DNA]</scope>
    <source>
        <strain evidence="4">ATCC 18201 / CBS 1600 / BCRC 20928 / JCM 3617 / NBRC 0987 / NRRL Y-1542</strain>
        <strain evidence="2">NRRL Y-1542</strain>
    </source>
</reference>
<dbReference type="OMA" id="THYAKAQ"/>
<dbReference type="GeneID" id="30989605"/>
<evidence type="ECO:0000313" key="1">
    <source>
        <dbReference type="EMBL" id="CEP20318.1"/>
    </source>
</evidence>
<evidence type="ECO:0000313" key="4">
    <source>
        <dbReference type="Proteomes" id="UP000094389"/>
    </source>
</evidence>
<dbReference type="RefSeq" id="XP_020070071.1">
    <property type="nucleotide sequence ID" value="XM_020215209.1"/>
</dbReference>
<dbReference type="SUPFAM" id="SSF51182">
    <property type="entry name" value="RmlC-like cupins"/>
    <property type="match status" value="1"/>
</dbReference>
<keyword evidence="4" id="KW-1185">Reference proteome</keyword>
<dbReference type="InterPro" id="IPR014710">
    <property type="entry name" value="RmlC-like_jellyroll"/>
</dbReference>
<reference evidence="1" key="1">
    <citation type="submission" date="2014-12" db="EMBL/GenBank/DDBJ databases">
        <authorList>
            <person name="Jaenicke S."/>
        </authorList>
    </citation>
    <scope>NUCLEOTIDE SEQUENCE [LARGE SCALE GENOMIC DNA]</scope>
    <source>
        <strain evidence="1">CBS1600</strain>
    </source>
</reference>
<protein>
    <recommendedName>
        <fullName evidence="5">(S)-ureidoglycine aminohydrolase cupin domain-containing protein</fullName>
    </recommendedName>
</protein>
<evidence type="ECO:0008006" key="5">
    <source>
        <dbReference type="Google" id="ProtNLM"/>
    </source>
</evidence>
<dbReference type="Proteomes" id="UP000094389">
    <property type="component" value="Unassembled WGS sequence"/>
</dbReference>
<reference evidence="3" key="2">
    <citation type="journal article" date="2015" name="J. Biotechnol.">
        <title>The structure of the Cyberlindnera jadinii genome and its relation to Candida utilis analyzed by the occurrence of single nucleotide polymorphisms.</title>
        <authorList>
            <person name="Rupp O."/>
            <person name="Brinkrolf K."/>
            <person name="Buerth C."/>
            <person name="Kunigo M."/>
            <person name="Schneider J."/>
            <person name="Jaenicke S."/>
            <person name="Goesmann A."/>
            <person name="Puehler A."/>
            <person name="Jaeger K.-E."/>
            <person name="Ernst J.F."/>
        </authorList>
    </citation>
    <scope>NUCLEOTIDE SEQUENCE [LARGE SCALE GENOMIC DNA]</scope>
    <source>
        <strain evidence="3">ATCC 18201 / CBS 1600 / BCRC 20928 / JCM 3617 / NBRC 0987 / NRRL Y-1542</strain>
    </source>
</reference>
<accession>A0A0H5BY10</accession>
<dbReference type="OrthoDB" id="4985585at2759"/>
<dbReference type="EMBL" id="CDQK01000001">
    <property type="protein sequence ID" value="CEP20318.1"/>
    <property type="molecule type" value="Genomic_DNA"/>
</dbReference>
<dbReference type="Proteomes" id="UP000038830">
    <property type="component" value="Unassembled WGS sequence"/>
</dbReference>
<dbReference type="InterPro" id="IPR011051">
    <property type="entry name" value="RmlC_Cupin_sf"/>
</dbReference>
<dbReference type="PANTHER" id="PTHR36169">
    <property type="entry name" value="ETHANOLAMINE UTILIZATION PROTEIN EUTQ"/>
    <property type="match status" value="1"/>
</dbReference>
<dbReference type="Pfam" id="PF06249">
    <property type="entry name" value="EutQ"/>
    <property type="match status" value="1"/>
</dbReference>
<accession>A0A1E4S0L2</accession>
<sequence length="120" mass="13049">MVALTHVAKADAYSVLPPKISENSFLGDVITVGETPITGGFFKVVPGKELVYTYPYDELKIVLEVEGDFIVSDSEGNTVHPKAGDLLKFPKGVTITFKVEGGEDAYAYNFYVGQKKQGEL</sequence>
<proteinExistence type="predicted"/>
<dbReference type="PANTHER" id="PTHR36169:SF1">
    <property type="entry name" value="ACETATE KINASE EUTQ"/>
    <property type="match status" value="1"/>
</dbReference>